<dbReference type="InterPro" id="IPR027417">
    <property type="entry name" value="P-loop_NTPase"/>
</dbReference>
<dbReference type="SUPFAM" id="SSF52540">
    <property type="entry name" value="P-loop containing nucleoside triphosphate hydrolases"/>
    <property type="match status" value="1"/>
</dbReference>
<proteinExistence type="predicted"/>
<dbReference type="EMBL" id="FUWP01000008">
    <property type="protein sequence ID" value="SKA34629.1"/>
    <property type="molecule type" value="Genomic_DNA"/>
</dbReference>
<dbReference type="RefSeq" id="WP_235866940.1">
    <property type="nucleotide sequence ID" value="NZ_AP024854.1"/>
</dbReference>
<dbReference type="GO" id="GO:0051782">
    <property type="term" value="P:negative regulation of cell division"/>
    <property type="evidence" value="ECO:0007669"/>
    <property type="project" value="InterPro"/>
</dbReference>
<evidence type="ECO:0000313" key="1">
    <source>
        <dbReference type="EMBL" id="SKA34629.1"/>
    </source>
</evidence>
<dbReference type="AlphaFoldDB" id="A0A1T4T2V1"/>
<keyword evidence="1" id="KW-0131">Cell cycle</keyword>
<dbReference type="GO" id="GO:0009432">
    <property type="term" value="P:SOS response"/>
    <property type="evidence" value="ECO:0007669"/>
    <property type="project" value="InterPro"/>
</dbReference>
<dbReference type="GO" id="GO:0051301">
    <property type="term" value="P:cell division"/>
    <property type="evidence" value="ECO:0007669"/>
    <property type="project" value="UniProtKB-KW"/>
</dbReference>
<protein>
    <submittedName>
        <fullName evidence="1">SOS cell division inhibitor</fullName>
    </submittedName>
</protein>
<name>A0A1T4T2V1_9GAMM</name>
<dbReference type="Gene3D" id="3.40.50.300">
    <property type="entry name" value="P-loop containing nucleotide triphosphate hydrolases"/>
    <property type="match status" value="1"/>
</dbReference>
<organism evidence="1 2">
    <name type="scientific">Photobacterium toruni</name>
    <dbReference type="NCBI Taxonomy" id="1935446"/>
    <lineage>
        <taxon>Bacteria</taxon>
        <taxon>Pseudomonadati</taxon>
        <taxon>Pseudomonadota</taxon>
        <taxon>Gammaproteobacteria</taxon>
        <taxon>Vibrionales</taxon>
        <taxon>Vibrionaceae</taxon>
        <taxon>Photobacterium</taxon>
    </lineage>
</organism>
<dbReference type="Proteomes" id="UP000191116">
    <property type="component" value="Unassembled WGS sequence"/>
</dbReference>
<keyword evidence="1" id="KW-0132">Cell division</keyword>
<sequence>MKPLMHNQESITASDAYKATLRSHTDHYQSPPRVIPIEVSYSEQQQAQLAYFLHLLKQANQENRWIMFIGQDALLDKRLLINAGIDINKVLLLKNMKNQSKHLLMAKALEMGNCSAVIVSGEIEMFNTSIITMAAEQSKTLAFVLNQNVKAQLTFH</sequence>
<evidence type="ECO:0000313" key="2">
    <source>
        <dbReference type="Proteomes" id="UP000191116"/>
    </source>
</evidence>
<reference evidence="1 2" key="1">
    <citation type="submission" date="2017-02" db="EMBL/GenBank/DDBJ databases">
        <authorList>
            <person name="Peterson S.W."/>
        </authorList>
    </citation>
    <scope>NUCLEOTIDE SEQUENCE [LARGE SCALE GENOMIC DNA]</scope>
    <source>
        <strain evidence="1 2">CECT 9189</strain>
    </source>
</reference>
<gene>
    <name evidence="1" type="ORF">CZ814_01910</name>
</gene>
<dbReference type="Pfam" id="PF03846">
    <property type="entry name" value="SulA"/>
    <property type="match status" value="1"/>
</dbReference>
<dbReference type="InterPro" id="IPR004596">
    <property type="entry name" value="Cell_div_suppressor_SulA"/>
</dbReference>
<accession>A0A1T4T2V1</accession>